<sequence length="674" mass="77736">MLTGNGRFTVKNKYVLLLAVIILLVVILGRCDTDNEVTVNQVEVMAKIMADGDLYVEELFTYTIQGEYEKIPRYMDNFGEENIEFFEAYVPPSDRELGNFGYAHLERYPVTFKWKAGTYYIQLDAKDETRQIYYRYRLDREAVKYDDRGELDWSVLKADRMDHHNVTVTVYPEQPAKETLSGFTYDRSGGSLTEINHRWVKYENALLPEGDRARLKLFFPSEVLSKMESAEPSATLSERLLEEQKLQQRYEDRERFLKAGQHISRWLTYAAIVGIFYFALSLRRIFSWWSGRRIRFEDLAAMDPIDLMYYFRKGTFRFADTLAGVFSLHRRGMVSVSIVQSGTRFQEDSRAPKRLPEFTIKGNRTDLKKSDRYLLSWLSHGTAVLKLENFSGPTKTERKNKKFMGKYIERKRKLKEGLRRWQELLDSENSKRIQYREYTARKVIIPAMALIHLVLLIYMYIADVTPWGWVVVLAAILGGVVVLASIRWRRKKYMFTFLVVCFFVAAPILYDPLVDEYLNFVILSFLLVGFLPRGALDRRSAAYRSAIKRYRRTLARGGHDVGRAGNDRKWLEKMREDALLLGVGERFMRNISKANPEFTFSEASPLFDNDMDAALDYVFIHSWKGINEETTLGRTWRSDSDSGADSGADGGSSYDYSSDGGHDGGSGDSGGGGD</sequence>
<name>A0A1B2E8S0_9BACL</name>
<gene>
    <name evidence="4" type="ORF">BBD41_01540</name>
</gene>
<dbReference type="EMBL" id="CP016809">
    <property type="protein sequence ID" value="ANY76376.1"/>
    <property type="molecule type" value="Genomic_DNA"/>
</dbReference>
<evidence type="ECO:0000259" key="3">
    <source>
        <dbReference type="Pfam" id="PF09972"/>
    </source>
</evidence>
<keyword evidence="2" id="KW-0812">Transmembrane</keyword>
<keyword evidence="2" id="KW-0472">Membrane</keyword>
<accession>A0A1B2E8S0</accession>
<evidence type="ECO:0000256" key="1">
    <source>
        <dbReference type="SAM" id="MobiDB-lite"/>
    </source>
</evidence>
<dbReference type="AlphaFoldDB" id="A0A1B2E8S0"/>
<proteinExistence type="predicted"/>
<feature type="transmembrane region" description="Helical" evidence="2">
    <location>
        <begin position="467"/>
        <end position="486"/>
    </location>
</feature>
<evidence type="ECO:0000256" key="2">
    <source>
        <dbReference type="SAM" id="Phobius"/>
    </source>
</evidence>
<dbReference type="Pfam" id="PF09972">
    <property type="entry name" value="DUF2207"/>
    <property type="match status" value="1"/>
</dbReference>
<organism evidence="4">
    <name type="scientific">Paenibacillus ihbetae</name>
    <dbReference type="NCBI Taxonomy" id="1870820"/>
    <lineage>
        <taxon>Bacteria</taxon>
        <taxon>Bacillati</taxon>
        <taxon>Bacillota</taxon>
        <taxon>Bacilli</taxon>
        <taxon>Bacillales</taxon>
        <taxon>Paenibacillaceae</taxon>
        <taxon>Paenibacillus</taxon>
    </lineage>
</organism>
<feature type="domain" description="DUF2207" evidence="3">
    <location>
        <begin position="39"/>
        <end position="216"/>
    </location>
</feature>
<feature type="transmembrane region" description="Helical" evidence="2">
    <location>
        <begin position="266"/>
        <end position="286"/>
    </location>
</feature>
<feature type="region of interest" description="Disordered" evidence="1">
    <location>
        <begin position="634"/>
        <end position="674"/>
    </location>
</feature>
<protein>
    <recommendedName>
        <fullName evidence="3">DUF2207 domain-containing protein</fullName>
    </recommendedName>
</protein>
<dbReference type="InterPro" id="IPR018702">
    <property type="entry name" value="DUF2207"/>
</dbReference>
<evidence type="ECO:0000313" key="4">
    <source>
        <dbReference type="EMBL" id="ANY76376.1"/>
    </source>
</evidence>
<feature type="transmembrane region" description="Helical" evidence="2">
    <location>
        <begin position="443"/>
        <end position="461"/>
    </location>
</feature>
<reference evidence="4" key="1">
    <citation type="submission" date="2016-08" db="EMBL/GenBank/DDBJ databases">
        <title>Complete Genome Seqeunce of Paenibacillus sp. nov. IHBB 9852 from high altitute lake of Indian trans-Himalayas.</title>
        <authorList>
            <person name="Kiran S."/>
            <person name="Swarnkar M.K."/>
            <person name="Rana A."/>
            <person name="Tewari R."/>
            <person name="Gulati A."/>
        </authorList>
    </citation>
    <scope>NUCLEOTIDE SEQUENCE [LARGE SCALE GENOMIC DNA]</scope>
    <source>
        <strain evidence="4">IHBB 9852</strain>
    </source>
</reference>
<feature type="compositionally biased region" description="Low complexity" evidence="1">
    <location>
        <begin position="641"/>
        <end position="659"/>
    </location>
</feature>
<dbReference type="KEGG" id="pib:BBD41_01540"/>
<keyword evidence="2" id="KW-1133">Transmembrane helix</keyword>
<feature type="transmembrane region" description="Helical" evidence="2">
    <location>
        <begin position="516"/>
        <end position="536"/>
    </location>
</feature>
<feature type="compositionally biased region" description="Gly residues" evidence="1">
    <location>
        <begin position="663"/>
        <end position="674"/>
    </location>
</feature>
<feature type="transmembrane region" description="Helical" evidence="2">
    <location>
        <begin position="493"/>
        <end position="510"/>
    </location>
</feature>